<dbReference type="Pfam" id="PF13910">
    <property type="entry name" value="DUF4209"/>
    <property type="match status" value="1"/>
</dbReference>
<proteinExistence type="predicted"/>
<protein>
    <submittedName>
        <fullName evidence="3">DUF4209 domain-containing protein</fullName>
    </submittedName>
</protein>
<name>A0ABW6MBU6_9ACTN</name>
<organism evidence="3 4">
    <name type="scientific">Streptomyces hokutonensis</name>
    <dbReference type="NCBI Taxonomy" id="1306990"/>
    <lineage>
        <taxon>Bacteria</taxon>
        <taxon>Bacillati</taxon>
        <taxon>Actinomycetota</taxon>
        <taxon>Actinomycetes</taxon>
        <taxon>Kitasatosporales</taxon>
        <taxon>Streptomycetaceae</taxon>
        <taxon>Streptomyces</taxon>
    </lineage>
</organism>
<dbReference type="EMBL" id="JBIAHM010000013">
    <property type="protein sequence ID" value="MFE9603579.1"/>
    <property type="molecule type" value="Genomic_DNA"/>
</dbReference>
<evidence type="ECO:0000256" key="1">
    <source>
        <dbReference type="SAM" id="MobiDB-lite"/>
    </source>
</evidence>
<feature type="region of interest" description="Disordered" evidence="1">
    <location>
        <begin position="580"/>
        <end position="610"/>
    </location>
</feature>
<keyword evidence="4" id="KW-1185">Reference proteome</keyword>
<evidence type="ECO:0000313" key="3">
    <source>
        <dbReference type="EMBL" id="MFE9603579.1"/>
    </source>
</evidence>
<dbReference type="RefSeq" id="WP_388112268.1">
    <property type="nucleotide sequence ID" value="NZ_JBIAHM010000013.1"/>
</dbReference>
<sequence length="610" mass="66399">MDDKQSQLAQLASMIDEAAQHSSALRAIGVLRGRNPVRDEAGLIDEQDFRAISRTAVEWAFGYHVNVLQVDGKWRVRIDPFFEGSNGASSPPRVQDVPDSIVQVWSDLTVLVRSPLGLSRLFHLLFERRIGNVRQNAISAAKNYVAASRCYASGLDKERFLNPALRVARAVGAGDEAAEALQEIVGCIRDVVSGDDSALGIALRLLGPMVDDRDNSQDVDGLIESAINGNPEPFIQDELIALKIRRCSSVDERVTLEGRRVGIWIDAANSASGLVKSAHLKTALQRAQSTGQKSLIERAAAALQKMSEEDLGLVSFASSAQMDREKLEGILSPMVKAPSWREALTLFVCLYGPAVGSVERNRDNAEEFARNSVFLGMVNTELLGPDGLPRFSAQNERDKAEMRLAQQENFTLQTSAPLLAMALSKVAEAHGIPSEKDLVEFFSQSALTDDGLAGSIARCFIRYWTRDYEGATFTIAPKIETLLRNLVLNLDAGVYRLQRQEKPGQFPGMGALLGVLKDRGLDESWYRNILTICANPAGGPNLRNELAHGFVHAASAPAAAVLIQCVLYLSFLRVNEPVQPVGQSDRAGGMPPVGDEGKETQGLVDEPDRS</sequence>
<evidence type="ECO:0000313" key="4">
    <source>
        <dbReference type="Proteomes" id="UP001601303"/>
    </source>
</evidence>
<dbReference type="Proteomes" id="UP001601303">
    <property type="component" value="Unassembled WGS sequence"/>
</dbReference>
<accession>A0ABW6MBU6</accession>
<evidence type="ECO:0000259" key="2">
    <source>
        <dbReference type="Pfam" id="PF13910"/>
    </source>
</evidence>
<comment type="caution">
    <text evidence="3">The sequence shown here is derived from an EMBL/GenBank/DDBJ whole genome shotgun (WGS) entry which is preliminary data.</text>
</comment>
<feature type="domain" description="DUF4209" evidence="2">
    <location>
        <begin position="525"/>
        <end position="563"/>
    </location>
</feature>
<dbReference type="InterPro" id="IPR025209">
    <property type="entry name" value="DUF4209"/>
</dbReference>
<gene>
    <name evidence="3" type="ORF">ACFYNQ_34090</name>
</gene>
<reference evidence="3 4" key="1">
    <citation type="submission" date="2024-10" db="EMBL/GenBank/DDBJ databases">
        <title>The Natural Products Discovery Center: Release of the First 8490 Sequenced Strains for Exploring Actinobacteria Biosynthetic Diversity.</title>
        <authorList>
            <person name="Kalkreuter E."/>
            <person name="Kautsar S.A."/>
            <person name="Yang D."/>
            <person name="Bader C.D."/>
            <person name="Teijaro C.N."/>
            <person name="Fluegel L."/>
            <person name="Davis C.M."/>
            <person name="Simpson J.R."/>
            <person name="Lauterbach L."/>
            <person name="Steele A.D."/>
            <person name="Gui C."/>
            <person name="Meng S."/>
            <person name="Li G."/>
            <person name="Viehrig K."/>
            <person name="Ye F."/>
            <person name="Su P."/>
            <person name="Kiefer A.F."/>
            <person name="Nichols A."/>
            <person name="Cepeda A.J."/>
            <person name="Yan W."/>
            <person name="Fan B."/>
            <person name="Jiang Y."/>
            <person name="Adhikari A."/>
            <person name="Zheng C.-J."/>
            <person name="Schuster L."/>
            <person name="Cowan T.M."/>
            <person name="Smanski M.J."/>
            <person name="Chevrette M.G."/>
            <person name="De Carvalho L.P.S."/>
            <person name="Shen B."/>
        </authorList>
    </citation>
    <scope>NUCLEOTIDE SEQUENCE [LARGE SCALE GENOMIC DNA]</scope>
    <source>
        <strain evidence="3 4">NPDC006488</strain>
    </source>
</reference>